<dbReference type="Gene3D" id="1.25.40.10">
    <property type="entry name" value="Tetratricopeptide repeat domain"/>
    <property type="match status" value="8"/>
</dbReference>
<feature type="repeat" description="TPR" evidence="1">
    <location>
        <begin position="102"/>
        <end position="135"/>
    </location>
</feature>
<reference evidence="2 3" key="1">
    <citation type="submission" date="2022-06" db="EMBL/GenBank/DDBJ databases">
        <authorList>
            <person name="Xuan X."/>
        </authorList>
    </citation>
    <scope>NUCLEOTIDE SEQUENCE [LARGE SCALE GENOMIC DNA]</scope>
    <source>
        <strain evidence="2 3">2V75</strain>
    </source>
</reference>
<evidence type="ECO:0000256" key="1">
    <source>
        <dbReference type="PROSITE-ProRule" id="PRU00339"/>
    </source>
</evidence>
<dbReference type="InterPro" id="IPR019734">
    <property type="entry name" value="TPR_rpt"/>
</dbReference>
<evidence type="ECO:0000313" key="2">
    <source>
        <dbReference type="EMBL" id="MCO5725917.1"/>
    </source>
</evidence>
<protein>
    <submittedName>
        <fullName evidence="2">Tetratricopeptide repeat protein</fullName>
    </submittedName>
</protein>
<dbReference type="PROSITE" id="PS50005">
    <property type="entry name" value="TPR"/>
    <property type="match status" value="2"/>
</dbReference>
<accession>A0ABT1B1X8</accession>
<keyword evidence="1" id="KW-0802">TPR repeat</keyword>
<dbReference type="Pfam" id="PF12895">
    <property type="entry name" value="ANAPC3"/>
    <property type="match status" value="1"/>
</dbReference>
<dbReference type="PANTHER" id="PTHR12558:SF44">
    <property type="entry name" value="TETRATRICOPEPTIDE REPEAT-CONTAINING PROTEIN"/>
    <property type="match status" value="1"/>
</dbReference>
<organism evidence="2 3">
    <name type="scientific">Robiginitalea marina</name>
    <dbReference type="NCBI Taxonomy" id="2954105"/>
    <lineage>
        <taxon>Bacteria</taxon>
        <taxon>Pseudomonadati</taxon>
        <taxon>Bacteroidota</taxon>
        <taxon>Flavobacteriia</taxon>
        <taxon>Flavobacteriales</taxon>
        <taxon>Flavobacteriaceae</taxon>
        <taxon>Robiginitalea</taxon>
    </lineage>
</organism>
<dbReference type="EMBL" id="JAMXIB010000015">
    <property type="protein sequence ID" value="MCO5725917.1"/>
    <property type="molecule type" value="Genomic_DNA"/>
</dbReference>
<evidence type="ECO:0000313" key="3">
    <source>
        <dbReference type="Proteomes" id="UP001206312"/>
    </source>
</evidence>
<dbReference type="InterPro" id="IPR006597">
    <property type="entry name" value="Sel1-like"/>
</dbReference>
<dbReference type="PANTHER" id="PTHR12558">
    <property type="entry name" value="CELL DIVISION CYCLE 16,23,27"/>
    <property type="match status" value="1"/>
</dbReference>
<dbReference type="SUPFAM" id="SSF81901">
    <property type="entry name" value="HCP-like"/>
    <property type="match status" value="1"/>
</dbReference>
<gene>
    <name evidence="2" type="ORF">NG653_13710</name>
</gene>
<sequence>MRKRLTLLPVLLLAMAYGRGQESLIYTHPGREFQQALDLYHNRQYQAAQNLFQQFLDQSSDAETRADAAYYIANAAVRLNQLGADHLMEAFVENHPESPRRNTAYLDVGNYYFDQGRYPQALKWFQKADPGTLDRKEREAFDFRMGYALYSSGRPGDAEPYLKRVANSGQYGSQAKYYLGYIAYEQDDYKQANERFDQIADQEVLREKLSYYQADMNFKLGNFEQAIEQAKKQLPKADRSEASELNKIIGESYFNLGQYGNAIPYLEQYQGRRGRWSHTDYYLLGYAYYQMKDYPKAIGQFNKIIDGQDAVAQNAYYHLAECYLNLDRKQEALNAFRNASLMEFSPEIRKDALLNYARLSYEIGNAFEPVPVALRGYLEAYPGDANADEVRKLLVDSYLTSRDFQGALELLEGSRGAARDETYQKVAFYRGVEYFLEDQPQEALTLFGKSLDAAFDPIFEARARFWQAEAAYALERYEEALAGYLRFRDLPRASSLEEYQGLEYQIGYAYFKLKEYGKAAGHFRTFSGRAPAGTAKADALMRLGDSYFMGRQYREAMAAYEDAKGSGSPEKDYADYQKALALGFLGREGEKQKALEAFTRAYPTSTLKDDALFELGNSRAQEGEDVAAIQAYDQLLSEYRMSSLVPAALMRKGLVYYNSGRNQEALGVFKEVASRFPGTQEAAQAVQSVKLIYMDLGEVDQYATWVRGLGFVEVSDQELEAASFQAAEKQRLEGNAQRAVKAYAAYLEQFPGGPAALEARFRLGQLYFDGGEPEKALEQFKVVAQSGRGDMAEQSLTRICEVLLAGEDFPAALPYLKKLEEMADITQNRTFAQSNLMKAYFREKDYQQTLSYARKVLENPSLDPRIRSDARLMIARSARETGDQEAARAAYAEVLGEASGAAAAEALYYQAYYSRQDGDLEASNAAVQQLVRDFSTHREWGGKGLLLMARNFDQLDDVFQATYILENVVKSFTDFPDLVSEAGEELARIRAREASPNTPGNPQGN</sequence>
<name>A0ABT1B1X8_9FLAO</name>
<comment type="caution">
    <text evidence="2">The sequence shown here is derived from an EMBL/GenBank/DDBJ whole genome shotgun (WGS) entry which is preliminary data.</text>
</comment>
<dbReference type="InterPro" id="IPR011990">
    <property type="entry name" value="TPR-like_helical_dom_sf"/>
</dbReference>
<dbReference type="SMART" id="SM00671">
    <property type="entry name" value="SEL1"/>
    <property type="match status" value="3"/>
</dbReference>
<keyword evidence="3" id="KW-1185">Reference proteome</keyword>
<dbReference type="SMART" id="SM00028">
    <property type="entry name" value="TPR"/>
    <property type="match status" value="11"/>
</dbReference>
<dbReference type="Pfam" id="PF13432">
    <property type="entry name" value="TPR_16"/>
    <property type="match status" value="6"/>
</dbReference>
<proteinExistence type="predicted"/>
<dbReference type="SUPFAM" id="SSF48452">
    <property type="entry name" value="TPR-like"/>
    <property type="match status" value="4"/>
</dbReference>
<dbReference type="RefSeq" id="WP_252742289.1">
    <property type="nucleotide sequence ID" value="NZ_JAMXIB010000015.1"/>
</dbReference>
<feature type="repeat" description="TPR" evidence="1">
    <location>
        <begin position="278"/>
        <end position="311"/>
    </location>
</feature>
<dbReference type="Proteomes" id="UP001206312">
    <property type="component" value="Unassembled WGS sequence"/>
</dbReference>